<dbReference type="SUPFAM" id="SSF53756">
    <property type="entry name" value="UDP-Glycosyltransferase/glycogen phosphorylase"/>
    <property type="match status" value="1"/>
</dbReference>
<comment type="caution">
    <text evidence="3">The sequence shown here is derived from an EMBL/GenBank/DDBJ whole genome shotgun (WGS) entry which is preliminary data.</text>
</comment>
<dbReference type="OrthoDB" id="9811902at2"/>
<dbReference type="GO" id="GO:0009103">
    <property type="term" value="P:lipopolysaccharide biosynthetic process"/>
    <property type="evidence" value="ECO:0007669"/>
    <property type="project" value="TreeGrafter"/>
</dbReference>
<dbReference type="Proteomes" id="UP000295313">
    <property type="component" value="Unassembled WGS sequence"/>
</dbReference>
<gene>
    <name evidence="3" type="ORF">B0I22_3079</name>
</gene>
<keyword evidence="4" id="KW-1185">Reference proteome</keyword>
<reference evidence="3 4" key="1">
    <citation type="submission" date="2019-03" db="EMBL/GenBank/DDBJ databases">
        <title>Genomic Encyclopedia of Type Strains, Phase III (KMG-III): the genomes of soil and plant-associated and newly described type strains.</title>
        <authorList>
            <person name="Whitman W."/>
        </authorList>
    </citation>
    <scope>NUCLEOTIDE SEQUENCE [LARGE SCALE GENOMIC DNA]</scope>
    <source>
        <strain evidence="3 4">CGMCC 1.12802</strain>
    </source>
</reference>
<dbReference type="RefSeq" id="WP_133946015.1">
    <property type="nucleotide sequence ID" value="NZ_SOEO01000003.1"/>
</dbReference>
<accession>A0A4R8I3Z2</accession>
<evidence type="ECO:0000313" key="3">
    <source>
        <dbReference type="EMBL" id="TDX83024.1"/>
    </source>
</evidence>
<evidence type="ECO:0000256" key="1">
    <source>
        <dbReference type="ARBA" id="ARBA00022679"/>
    </source>
</evidence>
<name>A0A4R8I3Z2_9FLAO</name>
<keyword evidence="1 3" id="KW-0808">Transferase</keyword>
<protein>
    <submittedName>
        <fullName evidence="3">Glycosyltransferase involved in cell wall biosynthesis</fullName>
    </submittedName>
</protein>
<feature type="domain" description="Glycosyl transferase family 1" evidence="2">
    <location>
        <begin position="216"/>
        <end position="350"/>
    </location>
</feature>
<evidence type="ECO:0000259" key="2">
    <source>
        <dbReference type="Pfam" id="PF00534"/>
    </source>
</evidence>
<proteinExistence type="predicted"/>
<sequence>MSKLFVVSELFYPEETSTAFVMTKIVNKLSEKYDEVEVICGNSNYDTLDKKSENYFLDTKVKRTVINGFKGSKNNLIARAVRFVFLSLSMFVTLLRKVKSTDKVVIVTNPAPIIILAQWLKIIKKMQLIILVHDVFPENTVPAGIIKSKESFLYKILLKWFNSAYASADKLIVVGRDMKVVLQDKVRSNAKLVATVEVIENWAEEKKVIPKRSATDREDKIIFQFAGNLGRVQGLAELIRIIKKTNNDILEFHFVGEGAIKQELIDFVKDNQMTNVVFKGAYKREDQTEVLNACDISIVTLSPGMFGLGVPSKTYNILAAGKAVMFIGDVNSEIDLLVKEQKIGYSFHNENGILEFFNSLTIDKKEQLQNFGVKARHLAETIYSEESILNRYRDSI</sequence>
<dbReference type="PANTHER" id="PTHR46401:SF2">
    <property type="entry name" value="GLYCOSYLTRANSFERASE WBBK-RELATED"/>
    <property type="match status" value="1"/>
</dbReference>
<evidence type="ECO:0000313" key="4">
    <source>
        <dbReference type="Proteomes" id="UP000295313"/>
    </source>
</evidence>
<dbReference type="Pfam" id="PF00534">
    <property type="entry name" value="Glycos_transf_1"/>
    <property type="match status" value="1"/>
</dbReference>
<organism evidence="3 4">
    <name type="scientific">Epilithonimonas xixisoli</name>
    <dbReference type="NCBI Taxonomy" id="1476462"/>
    <lineage>
        <taxon>Bacteria</taxon>
        <taxon>Pseudomonadati</taxon>
        <taxon>Bacteroidota</taxon>
        <taxon>Flavobacteriia</taxon>
        <taxon>Flavobacteriales</taxon>
        <taxon>Weeksellaceae</taxon>
        <taxon>Chryseobacterium group</taxon>
        <taxon>Epilithonimonas</taxon>
    </lineage>
</organism>
<dbReference type="InterPro" id="IPR001296">
    <property type="entry name" value="Glyco_trans_1"/>
</dbReference>
<dbReference type="AlphaFoldDB" id="A0A4R8I3Z2"/>
<dbReference type="GO" id="GO:0016757">
    <property type="term" value="F:glycosyltransferase activity"/>
    <property type="evidence" value="ECO:0007669"/>
    <property type="project" value="InterPro"/>
</dbReference>
<dbReference type="PANTHER" id="PTHR46401">
    <property type="entry name" value="GLYCOSYLTRANSFERASE WBBK-RELATED"/>
    <property type="match status" value="1"/>
</dbReference>
<dbReference type="EMBL" id="SOEO01000003">
    <property type="protein sequence ID" value="TDX83024.1"/>
    <property type="molecule type" value="Genomic_DNA"/>
</dbReference>
<dbReference type="CDD" id="cd03794">
    <property type="entry name" value="GT4_WbuB-like"/>
    <property type="match status" value="1"/>
</dbReference>
<dbReference type="Gene3D" id="3.40.50.2000">
    <property type="entry name" value="Glycogen Phosphorylase B"/>
    <property type="match status" value="2"/>
</dbReference>